<accession>B3T0J1</accession>
<feature type="compositionally biased region" description="Basic residues" evidence="1">
    <location>
        <begin position="1"/>
        <end position="18"/>
    </location>
</feature>
<feature type="region of interest" description="Disordered" evidence="1">
    <location>
        <begin position="1"/>
        <end position="72"/>
    </location>
</feature>
<protein>
    <submittedName>
        <fullName evidence="2">Uncharacterized protein</fullName>
    </submittedName>
</protein>
<gene>
    <name evidence="2" type="ORF">ALOHA_HF4000005I08ctg1g27</name>
</gene>
<reference evidence="2" key="1">
    <citation type="journal article" date="2008" name="ISME J.">
        <title>Genomic patterns of recombination, clonal divergence and environment in marine microbial populations.</title>
        <authorList>
            <person name="Konstantinidis K.T."/>
            <person name="Delong E.F."/>
        </authorList>
    </citation>
    <scope>NUCLEOTIDE SEQUENCE</scope>
</reference>
<proteinExistence type="predicted"/>
<dbReference type="EMBL" id="EU016566">
    <property type="protein sequence ID" value="ABZ06100.1"/>
    <property type="molecule type" value="Genomic_DNA"/>
</dbReference>
<name>B3T0J1_9ZZZZ</name>
<evidence type="ECO:0000313" key="2">
    <source>
        <dbReference type="EMBL" id="ABZ06100.1"/>
    </source>
</evidence>
<dbReference type="AlphaFoldDB" id="B3T0J1"/>
<evidence type="ECO:0000256" key="1">
    <source>
        <dbReference type="SAM" id="MobiDB-lite"/>
    </source>
</evidence>
<organism evidence="2">
    <name type="scientific">uncultured marine microorganism HF4000_005I08</name>
    <dbReference type="NCBI Taxonomy" id="455507"/>
    <lineage>
        <taxon>unclassified sequences</taxon>
        <taxon>environmental samples</taxon>
    </lineage>
</organism>
<sequence length="72" mass="7877">MPKNKRPNRKPGGRKTRKRIADDKAQSDLAEADSGAPKAKGARSFVKTYGSRKSPRSPISPAMQRRGSARGR</sequence>